<evidence type="ECO:0000256" key="5">
    <source>
        <dbReference type="ARBA" id="ARBA00037974"/>
    </source>
</evidence>
<keyword evidence="4" id="KW-0456">Lyase</keyword>
<dbReference type="CDD" id="cd00609">
    <property type="entry name" value="AAT_like"/>
    <property type="match status" value="1"/>
</dbReference>
<dbReference type="GO" id="GO:0030170">
    <property type="term" value="F:pyridoxal phosphate binding"/>
    <property type="evidence" value="ECO:0007669"/>
    <property type="project" value="InterPro"/>
</dbReference>
<dbReference type="Pfam" id="PF00155">
    <property type="entry name" value="Aminotran_1_2"/>
    <property type="match status" value="1"/>
</dbReference>
<organism evidence="7 8">
    <name type="scientific">Erysipelothrix larvae</name>
    <dbReference type="NCBI Taxonomy" id="1514105"/>
    <lineage>
        <taxon>Bacteria</taxon>
        <taxon>Bacillati</taxon>
        <taxon>Bacillota</taxon>
        <taxon>Erysipelotrichia</taxon>
        <taxon>Erysipelotrichales</taxon>
        <taxon>Erysipelotrichaceae</taxon>
        <taxon>Erysipelothrix</taxon>
    </lineage>
</organism>
<reference evidence="7 8" key="1">
    <citation type="submission" date="2015-10" db="EMBL/GenBank/DDBJ databases">
        <title>Erysipelothrix larvae sp. LV19 isolated from the larval gut of the rhinoceros beetle, Trypoxylus dichotomus.</title>
        <authorList>
            <person name="Lim S."/>
            <person name="Kim B.-C."/>
        </authorList>
    </citation>
    <scope>NUCLEOTIDE SEQUENCE [LARGE SCALE GENOMIC DNA]</scope>
    <source>
        <strain evidence="7 8">LV19</strain>
    </source>
</reference>
<evidence type="ECO:0000259" key="6">
    <source>
        <dbReference type="Pfam" id="PF00155"/>
    </source>
</evidence>
<dbReference type="PANTHER" id="PTHR43525">
    <property type="entry name" value="PROTEIN MALY"/>
    <property type="match status" value="1"/>
</dbReference>
<dbReference type="Gene3D" id="3.40.640.10">
    <property type="entry name" value="Type I PLP-dependent aspartate aminotransferase-like (Major domain)"/>
    <property type="match status" value="1"/>
</dbReference>
<name>A0A0X8GYY2_9FIRM</name>
<dbReference type="GO" id="GO:0047804">
    <property type="term" value="F:cysteine-S-conjugate beta-lyase activity"/>
    <property type="evidence" value="ECO:0007669"/>
    <property type="project" value="UniProtKB-EC"/>
</dbReference>
<evidence type="ECO:0000256" key="1">
    <source>
        <dbReference type="ARBA" id="ARBA00001933"/>
    </source>
</evidence>
<dbReference type="RefSeq" id="WP_067631237.1">
    <property type="nucleotide sequence ID" value="NZ_CP013213.1"/>
</dbReference>
<comment type="similarity">
    <text evidence="5">Belongs to the class-II pyridoxal-phosphate-dependent aminotransferase family. MalY/PatB cystathionine beta-lyase subfamily.</text>
</comment>
<keyword evidence="8" id="KW-1185">Reference proteome</keyword>
<accession>A0A0X8GYY2</accession>
<gene>
    <name evidence="7" type="ORF">AOC36_02855</name>
</gene>
<evidence type="ECO:0000256" key="3">
    <source>
        <dbReference type="ARBA" id="ARBA00022898"/>
    </source>
</evidence>
<evidence type="ECO:0000256" key="2">
    <source>
        <dbReference type="ARBA" id="ARBA00012224"/>
    </source>
</evidence>
<dbReference type="InterPro" id="IPR015424">
    <property type="entry name" value="PyrdxlP-dep_Trfase"/>
</dbReference>
<proteinExistence type="inferred from homology"/>
<dbReference type="GO" id="GO:0008483">
    <property type="term" value="F:transaminase activity"/>
    <property type="evidence" value="ECO:0007669"/>
    <property type="project" value="UniProtKB-KW"/>
</dbReference>
<dbReference type="PANTHER" id="PTHR43525:SF1">
    <property type="entry name" value="PROTEIN MALY"/>
    <property type="match status" value="1"/>
</dbReference>
<evidence type="ECO:0000256" key="4">
    <source>
        <dbReference type="ARBA" id="ARBA00023239"/>
    </source>
</evidence>
<dbReference type="AlphaFoldDB" id="A0A0X8GYY2"/>
<dbReference type="Gene3D" id="3.90.1150.10">
    <property type="entry name" value="Aspartate Aminotransferase, domain 1"/>
    <property type="match status" value="1"/>
</dbReference>
<dbReference type="EMBL" id="CP013213">
    <property type="protein sequence ID" value="AMC92960.1"/>
    <property type="molecule type" value="Genomic_DNA"/>
</dbReference>
<comment type="cofactor">
    <cofactor evidence="1">
        <name>pyridoxal 5'-phosphate</name>
        <dbReference type="ChEBI" id="CHEBI:597326"/>
    </cofactor>
</comment>
<keyword evidence="3" id="KW-0663">Pyridoxal phosphate</keyword>
<dbReference type="STRING" id="1514105.AOC36_02855"/>
<dbReference type="Proteomes" id="UP000063781">
    <property type="component" value="Chromosome"/>
</dbReference>
<dbReference type="InterPro" id="IPR051798">
    <property type="entry name" value="Class-II_PLP-Dep_Aminotrans"/>
</dbReference>
<dbReference type="InterPro" id="IPR015421">
    <property type="entry name" value="PyrdxlP-dep_Trfase_major"/>
</dbReference>
<evidence type="ECO:0000313" key="7">
    <source>
        <dbReference type="EMBL" id="AMC92960.1"/>
    </source>
</evidence>
<dbReference type="SUPFAM" id="SSF53383">
    <property type="entry name" value="PLP-dependent transferases"/>
    <property type="match status" value="1"/>
</dbReference>
<keyword evidence="7" id="KW-0808">Transferase</keyword>
<feature type="domain" description="Aminotransferase class I/classII large" evidence="6">
    <location>
        <begin position="34"/>
        <end position="381"/>
    </location>
</feature>
<dbReference type="EC" id="4.4.1.13" evidence="2"/>
<dbReference type="InterPro" id="IPR004839">
    <property type="entry name" value="Aminotransferase_I/II_large"/>
</dbReference>
<evidence type="ECO:0000313" key="8">
    <source>
        <dbReference type="Proteomes" id="UP000063781"/>
    </source>
</evidence>
<dbReference type="KEGG" id="erl:AOC36_02855"/>
<protein>
    <recommendedName>
        <fullName evidence="2">cysteine-S-conjugate beta-lyase</fullName>
        <ecNumber evidence="2">4.4.1.13</ecNumber>
    </recommendedName>
</protein>
<sequence>MTDFNKKIDRRQSKVRKWDKHLIQNKYHLGDDAIPMDIADLDFECAPAIKQALIERSMLGDFGYSYTYDEYYDAIIHWNKRRFNIELKKEWIQLTFGTCGTLHYIIQTFCSPHNAVMINTPAYAPFADAVFHGDCRLIKNPLKLVNMRYYFDFELMEQQFIEHQVKAFILCSPQNPSGRVWTKEELYQLSELCLKYNVLLISDEIHRDIIHKGTTFVSLWNAHPNIKDLSIVCVSPNKGFNLGGLKSSYVTIANPQIRIQFQDYLKRVYVTSPHVFVIPALIAAYNESEDWLDELGDYIEENFNLAYSWFETHMPKAKVMKADSSFLIWANIEDVFEDEIALTNFFQKAAVTMVPGSYFVDHGQGWVRLNLGTQKEVLKTVFNRFEALLQMQYKHP</sequence>
<dbReference type="OrthoDB" id="9802872at2"/>
<keyword evidence="7" id="KW-0032">Aminotransferase</keyword>
<dbReference type="InterPro" id="IPR015422">
    <property type="entry name" value="PyrdxlP-dep_Trfase_small"/>
</dbReference>